<evidence type="ECO:0000313" key="1">
    <source>
        <dbReference type="EMBL" id="BAB29788.1"/>
    </source>
</evidence>
<name>Q9D5I9_MOUSE</name>
<organism evidence="1">
    <name type="scientific">Mus musculus</name>
    <name type="common">Mouse</name>
    <dbReference type="NCBI Taxonomy" id="10090"/>
    <lineage>
        <taxon>Eukaryota</taxon>
        <taxon>Metazoa</taxon>
        <taxon>Chordata</taxon>
        <taxon>Craniata</taxon>
        <taxon>Vertebrata</taxon>
        <taxon>Euteleostomi</taxon>
        <taxon>Mammalia</taxon>
        <taxon>Eutheria</taxon>
        <taxon>Euarchontoglires</taxon>
        <taxon>Glires</taxon>
        <taxon>Rodentia</taxon>
        <taxon>Myomorpha</taxon>
        <taxon>Muroidea</taxon>
        <taxon>Muridae</taxon>
        <taxon>Murinae</taxon>
        <taxon>Mus</taxon>
        <taxon>Mus</taxon>
    </lineage>
</organism>
<dbReference type="EMBL" id="AK015306">
    <property type="protein sequence ID" value="BAB29788.1"/>
    <property type="molecule type" value="mRNA"/>
</dbReference>
<sequence>MIARFRRPSRGFRGSSVLKESITDFYLQKRSHCWKSVLLIGREVAPETEVATAARWTGSKKRRKTCSHLRNTQNPLMCKKIISGNLGNFLTGVKFLSLQQTSSDQGIVRMNINHRGYPQRSGFKICLGRSDTKSIIC</sequence>
<dbReference type="AGR" id="MGI:2149746"/>
<reference evidence="1" key="6">
    <citation type="journal article" date="2002" name="Nature">
        <title>Analysis of the mouse transcriptome based on functional annotation of 60,770 full-length cDNAs.</title>
        <authorList>
            <consortium name="The FANTOM Consortium and the RIKEN Genome Exploration Research Group Phase I and II Team"/>
        </authorList>
    </citation>
    <scope>NUCLEOTIDE SEQUENCE</scope>
    <source>
        <strain evidence="1">C57BL/6J</strain>
        <tissue evidence="1">Testis</tissue>
    </source>
</reference>
<reference evidence="1" key="1">
    <citation type="journal article" date="1999" name="Methods Enzymol.">
        <title>High-efficiency full-length cDNA cloning.</title>
        <authorList>
            <person name="Carninci P."/>
            <person name="Hayashizaki Y."/>
        </authorList>
    </citation>
    <scope>NUCLEOTIDE SEQUENCE</scope>
    <source>
        <strain evidence="1">C57BL/6J</strain>
        <tissue evidence="1">Testis</tissue>
    </source>
</reference>
<reference evidence="1" key="4">
    <citation type="submission" date="2000-07" db="EMBL/GenBank/DDBJ databases">
        <authorList>
            <person name="Adachi J."/>
            <person name="Aizawa K."/>
            <person name="Akahira S."/>
            <person name="Akimura T."/>
            <person name="Arai A."/>
            <person name="Aono H."/>
            <person name="Arakawa T."/>
            <person name="Bono H."/>
            <person name="Carninci P."/>
            <person name="Fukuda S."/>
            <person name="Fukunishi Y."/>
            <person name="Furuno M."/>
            <person name="Hanagaki T."/>
            <person name="Hara A."/>
            <person name="Hayatsu N."/>
            <person name="Hiramoto K."/>
            <person name="Hiraoka T."/>
            <person name="Hori F."/>
            <person name="Imotani K."/>
            <person name="Ishii Y."/>
            <person name="Itoh M."/>
            <person name="Izawa M."/>
            <person name="Kasukawa T."/>
            <person name="Kato H."/>
            <person name="Kawai J."/>
            <person name="Kojima Y."/>
            <person name="Konno H."/>
            <person name="Kouda M."/>
            <person name="Koya S."/>
            <person name="Kurihara C."/>
            <person name="Matsuyama T."/>
            <person name="Miyazaki A."/>
            <person name="Nishi K."/>
            <person name="Nomura K."/>
            <person name="Numazaki R."/>
            <person name="Ohno M."/>
            <person name="Okazaki Y."/>
            <person name="Okido T."/>
            <person name="Owa C."/>
            <person name="Saito H."/>
            <person name="Saito R."/>
            <person name="Sakai C."/>
            <person name="Sakai K."/>
            <person name="Sano H."/>
            <person name="Sasaki D."/>
            <person name="Shibata K."/>
            <person name="Shibata Y."/>
            <person name="Shinagawa A."/>
            <person name="Shiraki T."/>
            <person name="Sogabe Y."/>
            <person name="Suzuki H."/>
            <person name="Tagami M."/>
            <person name="Tagawa A."/>
            <person name="Takahashi F."/>
            <person name="Tanaka T."/>
            <person name="Tejima Y."/>
            <person name="Toya T."/>
            <person name="Yamamura T."/>
            <person name="Yasunishi A."/>
            <person name="Yoshida K."/>
            <person name="Yoshino M."/>
            <person name="Muramatsu M."/>
            <person name="Hayashizaki Y."/>
        </authorList>
    </citation>
    <scope>NUCLEOTIDE SEQUENCE</scope>
    <source>
        <strain evidence="1">C57BL/6J</strain>
        <tissue evidence="1">Testis</tissue>
    </source>
</reference>
<accession>Q9D5I9</accession>
<dbReference type="AlphaFoldDB" id="Q9D5I9"/>
<reference evidence="1" key="8">
    <citation type="journal article" date="2005" name="Science">
        <title>Antisense Transcription in the Mammalian Transcriptome.</title>
        <authorList>
            <consortium name="RIKEN Genome Exploration Research Group and Genome Science Group (Genome Network Project Core Group) and the FANTOM Consortium"/>
        </authorList>
    </citation>
    <scope>NUCLEOTIDE SEQUENCE</scope>
    <source>
        <strain evidence="1">C57BL/6J</strain>
        <tissue evidence="1">Testis</tissue>
    </source>
</reference>
<protein>
    <submittedName>
        <fullName evidence="1">Uncharacterized protein</fullName>
    </submittedName>
</protein>
<dbReference type="MGI" id="MGI:2149746">
    <property type="gene designation" value="4930433N12Rik"/>
</dbReference>
<reference evidence="1" key="3">
    <citation type="journal article" date="2000" name="Genome Res.">
        <title>RIKEN integrated sequence analysis (RISA) system--384-format sequencing pipeline with 384 multicapillary sequencer.</title>
        <authorList>
            <person name="Shibata K."/>
            <person name="Itoh M."/>
            <person name="Aizawa K."/>
            <person name="Nagaoka S."/>
            <person name="Sasaki N."/>
            <person name="Carninci P."/>
            <person name="Konno H."/>
            <person name="Akiyama J."/>
            <person name="Nishi K."/>
            <person name="Kitsunai T."/>
            <person name="Tashiro H."/>
            <person name="Itoh M."/>
            <person name="Sumi N."/>
            <person name="Ishii Y."/>
            <person name="Nakamura S."/>
            <person name="Hazama M."/>
            <person name="Nishine T."/>
            <person name="Harada A."/>
            <person name="Yamamoto R."/>
            <person name="Matsumoto H."/>
            <person name="Sakaguchi S."/>
            <person name="Ikegami T."/>
            <person name="Kashiwagi K."/>
            <person name="Fujiwake S."/>
            <person name="Inoue K."/>
            <person name="Togawa Y."/>
            <person name="Izawa M."/>
            <person name="Ohara E."/>
            <person name="Watahiki M."/>
            <person name="Yoneda Y."/>
            <person name="Ishikawa T."/>
            <person name="Ozawa K."/>
            <person name="Tanaka T."/>
            <person name="Matsuura S."/>
            <person name="Kawai J."/>
            <person name="Okazaki Y."/>
            <person name="Muramatsu M."/>
            <person name="Inoue Y."/>
            <person name="Kira A."/>
            <person name="Hayashizaki Y."/>
        </authorList>
    </citation>
    <scope>NUCLEOTIDE SEQUENCE</scope>
    <source>
        <strain evidence="1">C57BL/6J</strain>
        <tissue evidence="1">Testis</tissue>
    </source>
</reference>
<gene>
    <name evidence="2" type="primary">4930433N12Rik</name>
</gene>
<reference evidence="1" key="2">
    <citation type="journal article" date="2000" name="Genome Res.">
        <title>Normalization and subtraction of cap-trapper-selected cDNAs to prepare full-length cDNA libraries for rapid discovery of new genes.</title>
        <authorList>
            <person name="Carninci P."/>
            <person name="Shibata Y."/>
            <person name="Hayatsu N."/>
            <person name="Sugahara Y."/>
            <person name="Shibata K."/>
            <person name="Itoh M."/>
            <person name="Konno H."/>
            <person name="Okazaki Y."/>
            <person name="Muramatsu M."/>
            <person name="Hayashizaki Y."/>
        </authorList>
    </citation>
    <scope>NUCLEOTIDE SEQUENCE</scope>
    <source>
        <strain evidence="1">C57BL/6J</strain>
        <tissue evidence="1">Testis</tissue>
    </source>
</reference>
<proteinExistence type="evidence at transcript level"/>
<evidence type="ECO:0000313" key="2">
    <source>
        <dbReference type="MGI" id="MGI:2149746"/>
    </source>
</evidence>
<reference evidence="1" key="5">
    <citation type="journal article" date="2001" name="Nature">
        <title>Functional annotation of a full-length mouse cDNA collection.</title>
        <authorList>
            <consortium name="The RIKEN Genome Exploration Research Group Phase II Team and the FANTOM Consortium"/>
        </authorList>
    </citation>
    <scope>NUCLEOTIDE SEQUENCE</scope>
    <source>
        <strain evidence="1">C57BL/6J</strain>
        <tissue evidence="1">Testis</tissue>
    </source>
</reference>
<reference evidence="1" key="7">
    <citation type="journal article" date="2005" name="Science">
        <title>The Transcriptional Landscape of the Mammalian Genome.</title>
        <authorList>
            <consortium name="The FANTOM Consortium"/>
            <consortium name="Riken Genome Exploration Research Group and Genome Science Group (Genome Network Project Core Group)"/>
        </authorList>
    </citation>
    <scope>NUCLEOTIDE SEQUENCE</scope>
    <source>
        <strain evidence="1">C57BL/6J</strain>
        <tissue evidence="1">Testis</tissue>
    </source>
</reference>